<dbReference type="OrthoDB" id="9803101at2"/>
<dbReference type="AlphaFoldDB" id="A0A1I5UYX3"/>
<dbReference type="EMBL" id="FOXR01000009">
    <property type="protein sequence ID" value="SFQ00408.1"/>
    <property type="molecule type" value="Genomic_DNA"/>
</dbReference>
<dbReference type="InterPro" id="IPR035959">
    <property type="entry name" value="RutC-like_sf"/>
</dbReference>
<dbReference type="NCBIfam" id="TIGR00004">
    <property type="entry name" value="Rid family detoxifying hydrolase"/>
    <property type="match status" value="1"/>
</dbReference>
<evidence type="ECO:0000313" key="3">
    <source>
        <dbReference type="Proteomes" id="UP000198577"/>
    </source>
</evidence>
<dbReference type="Proteomes" id="UP000198577">
    <property type="component" value="Unassembled WGS sequence"/>
</dbReference>
<dbReference type="InterPro" id="IPR006056">
    <property type="entry name" value="RidA"/>
</dbReference>
<dbReference type="Pfam" id="PF01042">
    <property type="entry name" value="Ribonuc_L-PSP"/>
    <property type="match status" value="1"/>
</dbReference>
<gene>
    <name evidence="2" type="ORF">SAMN05444406_10921</name>
</gene>
<dbReference type="Gene3D" id="3.30.1330.40">
    <property type="entry name" value="RutC-like"/>
    <property type="match status" value="1"/>
</dbReference>
<proteinExistence type="inferred from homology"/>
<dbReference type="InterPro" id="IPR006175">
    <property type="entry name" value="YjgF/YER057c/UK114"/>
</dbReference>
<dbReference type="SUPFAM" id="SSF55298">
    <property type="entry name" value="YjgF-like"/>
    <property type="match status" value="1"/>
</dbReference>
<reference evidence="2 3" key="1">
    <citation type="submission" date="2016-10" db="EMBL/GenBank/DDBJ databases">
        <authorList>
            <person name="de Groot N.N."/>
        </authorList>
    </citation>
    <scope>NUCLEOTIDE SEQUENCE [LARGE SCALE GENOMIC DNA]</scope>
    <source>
        <strain evidence="2 3">DSM 20678</strain>
    </source>
</reference>
<accession>A0A1I5UYX3</accession>
<protein>
    <submittedName>
        <fullName evidence="2">Endoribonuclease L-PSP</fullName>
    </submittedName>
</protein>
<comment type="similarity">
    <text evidence="1">Belongs to the RutC family.</text>
</comment>
<sequence>MHKAVHTDKAPTAIGPYSQAIDTGALIYTSGQIPIDPSTGQVVSGGIKEQTAQVLENLKNVLEAAGSGMEKVIKTTVFMKDLSDFSAMNEVYAKYFSEPYPARSCVEVNRLPKDVLIEIEAVALK</sequence>
<organism evidence="2 3">
    <name type="scientific">Caldicoprobacter faecalis</name>
    <dbReference type="NCBI Taxonomy" id="937334"/>
    <lineage>
        <taxon>Bacteria</taxon>
        <taxon>Bacillati</taxon>
        <taxon>Bacillota</taxon>
        <taxon>Clostridia</taxon>
        <taxon>Caldicoprobacterales</taxon>
        <taxon>Caldicoprobacteraceae</taxon>
        <taxon>Caldicoprobacter</taxon>
    </lineage>
</organism>
<dbReference type="PANTHER" id="PTHR11803:SF39">
    <property type="entry name" value="2-IMINOBUTANOATE_2-IMINOPROPANOATE DEAMINASE"/>
    <property type="match status" value="1"/>
</dbReference>
<dbReference type="PANTHER" id="PTHR11803">
    <property type="entry name" value="2-IMINOBUTANOATE/2-IMINOPROPANOATE DEAMINASE RIDA"/>
    <property type="match status" value="1"/>
</dbReference>
<dbReference type="FunFam" id="3.30.1330.40:FF:000001">
    <property type="entry name" value="L-PSP family endoribonuclease"/>
    <property type="match status" value="1"/>
</dbReference>
<evidence type="ECO:0000313" key="2">
    <source>
        <dbReference type="EMBL" id="SFQ00408.1"/>
    </source>
</evidence>
<dbReference type="STRING" id="937334.SAMN05444406_10921"/>
<name>A0A1I5UYX3_9FIRM</name>
<dbReference type="GO" id="GO:0005829">
    <property type="term" value="C:cytosol"/>
    <property type="evidence" value="ECO:0007669"/>
    <property type="project" value="TreeGrafter"/>
</dbReference>
<dbReference type="GO" id="GO:0019239">
    <property type="term" value="F:deaminase activity"/>
    <property type="evidence" value="ECO:0007669"/>
    <property type="project" value="TreeGrafter"/>
</dbReference>
<dbReference type="CDD" id="cd00448">
    <property type="entry name" value="YjgF_YER057c_UK114_family"/>
    <property type="match status" value="1"/>
</dbReference>
<evidence type="ECO:0000256" key="1">
    <source>
        <dbReference type="ARBA" id="ARBA00010552"/>
    </source>
</evidence>
<dbReference type="RefSeq" id="WP_092282204.1">
    <property type="nucleotide sequence ID" value="NZ_FOXR01000009.1"/>
</dbReference>
<keyword evidence="3" id="KW-1185">Reference proteome</keyword>